<keyword evidence="5" id="KW-1185">Reference proteome</keyword>
<evidence type="ECO:0000256" key="1">
    <source>
        <dbReference type="ARBA" id="ARBA00007818"/>
    </source>
</evidence>
<protein>
    <recommendedName>
        <fullName evidence="6">CXXC motif containing zinc binding protein</fullName>
    </recommendedName>
</protein>
<organism evidence="4 5">
    <name type="scientific">Echinococcus granulosus</name>
    <name type="common">Hydatid tapeworm</name>
    <dbReference type="NCBI Taxonomy" id="6210"/>
    <lineage>
        <taxon>Eukaryota</taxon>
        <taxon>Metazoa</taxon>
        <taxon>Spiralia</taxon>
        <taxon>Lophotrochozoa</taxon>
        <taxon>Platyhelminthes</taxon>
        <taxon>Cestoda</taxon>
        <taxon>Eucestoda</taxon>
        <taxon>Cyclophyllidea</taxon>
        <taxon>Taeniidae</taxon>
        <taxon>Echinococcus</taxon>
        <taxon>Echinococcus granulosus group</taxon>
    </lineage>
</organism>
<evidence type="ECO:0000256" key="2">
    <source>
        <dbReference type="ARBA" id="ARBA00022723"/>
    </source>
</evidence>
<comment type="caution">
    <text evidence="4">The sequence shown here is derived from an EMBL/GenBank/DDBJ whole genome shotgun (WGS) entry which is preliminary data.</text>
</comment>
<dbReference type="OrthoDB" id="10248838at2759"/>
<dbReference type="KEGG" id="egl:EGR_06912"/>
<dbReference type="EMBL" id="APAU02000065">
    <property type="protein sequence ID" value="EUB58277.1"/>
    <property type="molecule type" value="Genomic_DNA"/>
</dbReference>
<sequence length="242" mass="27791">MPLFDLLLRARLTNISELSPSGDDFQWCLKVKCSNCMEVHDKWVFICAQKHEAIKGSRGFTNLKLKCRFCGRENSADVVEGSVKSYKEEDSEKLRPIVRFECRGMEPQQFSLRDGWRAVSNSDCATVFSDVDLTDGEWTDYDEDGECCVEILEVQTEIKSRLRLPSQMMKSNVMVYAQKLGLPSDVFHYLSEKLEVIAALVWLAAFHVLRTIDIASFSTRFDRWDLPDLLLTEFHALRASMP</sequence>
<dbReference type="CTD" id="36342627"/>
<reference evidence="4 5" key="1">
    <citation type="journal article" date="2013" name="Nat. Genet.">
        <title>The genome of the hydatid tapeworm Echinococcus granulosus.</title>
        <authorList>
            <person name="Zheng H."/>
            <person name="Zhang W."/>
            <person name="Zhang L."/>
            <person name="Zhang Z."/>
            <person name="Li J."/>
            <person name="Lu G."/>
            <person name="Zhu Y."/>
            <person name="Wang Y."/>
            <person name="Huang Y."/>
            <person name="Liu J."/>
            <person name="Kang H."/>
            <person name="Chen J."/>
            <person name="Wang L."/>
            <person name="Chen A."/>
            <person name="Yu S."/>
            <person name="Gao Z."/>
            <person name="Jin L."/>
            <person name="Gu W."/>
            <person name="Wang Z."/>
            <person name="Zhao L."/>
            <person name="Shi B."/>
            <person name="Wen H."/>
            <person name="Lin R."/>
            <person name="Jones M.K."/>
            <person name="Brejova B."/>
            <person name="Vinar T."/>
            <person name="Zhao G."/>
            <person name="McManus D.P."/>
            <person name="Chen Z."/>
            <person name="Zhou Y."/>
            <person name="Wang S."/>
        </authorList>
    </citation>
    <scope>NUCLEOTIDE SEQUENCE [LARGE SCALE GENOMIC DNA]</scope>
</reference>
<dbReference type="Proteomes" id="UP000019149">
    <property type="component" value="Unassembled WGS sequence"/>
</dbReference>
<dbReference type="Pfam" id="PF05907">
    <property type="entry name" value="CXXC_Zn-b_euk"/>
    <property type="match status" value="1"/>
</dbReference>
<keyword evidence="2" id="KW-0479">Metal-binding</keyword>
<dbReference type="GO" id="GO:0008270">
    <property type="term" value="F:zinc ion binding"/>
    <property type="evidence" value="ECO:0007669"/>
    <property type="project" value="TreeGrafter"/>
</dbReference>
<dbReference type="GeneID" id="36342627"/>
<evidence type="ECO:0000313" key="5">
    <source>
        <dbReference type="Proteomes" id="UP000019149"/>
    </source>
</evidence>
<gene>
    <name evidence="4" type="ORF">EGR_06912</name>
</gene>
<evidence type="ECO:0000313" key="4">
    <source>
        <dbReference type="EMBL" id="EUB58277.1"/>
    </source>
</evidence>
<keyword evidence="3" id="KW-0862">Zinc</keyword>
<dbReference type="InterPro" id="IPR008584">
    <property type="entry name" value="CXXC_Zn-binding_euk"/>
</dbReference>
<dbReference type="SUPFAM" id="SSF141678">
    <property type="entry name" value="MAL13P1.257-like"/>
    <property type="match status" value="1"/>
</dbReference>
<dbReference type="RefSeq" id="XP_024349473.1">
    <property type="nucleotide sequence ID" value="XM_024496161.1"/>
</dbReference>
<accession>W6UJH4</accession>
<comment type="similarity">
    <text evidence="1">Belongs to the UPF0587 family.</text>
</comment>
<name>W6UJH4_ECHGR</name>
<evidence type="ECO:0000256" key="3">
    <source>
        <dbReference type="ARBA" id="ARBA00022833"/>
    </source>
</evidence>
<proteinExistence type="inferred from homology"/>
<dbReference type="AlphaFoldDB" id="W6UJH4"/>
<dbReference type="PANTHER" id="PTHR12857:SF0">
    <property type="entry name" value="CXXC MOTIF CONTAINING ZINC BINDING PROTEIN"/>
    <property type="match status" value="1"/>
</dbReference>
<dbReference type="PANTHER" id="PTHR12857">
    <property type="entry name" value="CXXC MOTIF CONTAINING ZINC BINDING PROTEIN"/>
    <property type="match status" value="1"/>
</dbReference>
<evidence type="ECO:0008006" key="6">
    <source>
        <dbReference type="Google" id="ProtNLM"/>
    </source>
</evidence>